<evidence type="ECO:0000313" key="1">
    <source>
        <dbReference type="EMBL" id="AIA29357.1"/>
    </source>
</evidence>
<dbReference type="EMBL" id="CP007521">
    <property type="protein sequence ID" value="AIA29357.1"/>
    <property type="molecule type" value="Genomic_DNA"/>
</dbReference>
<dbReference type="AlphaFoldDB" id="A0A059XVU8"/>
<dbReference type="Proteomes" id="UP000027088">
    <property type="component" value="Chromosome"/>
</dbReference>
<name>A0A059XVU8_9BACT</name>
<organism evidence="1 2">
    <name type="scientific">Mycoplasmopsis californica</name>
    <dbReference type="NCBI Taxonomy" id="2113"/>
    <lineage>
        <taxon>Bacteria</taxon>
        <taxon>Bacillati</taxon>
        <taxon>Mycoplasmatota</taxon>
        <taxon>Mycoplasmoidales</taxon>
        <taxon>Metamycoplasmataceae</taxon>
        <taxon>Mycoplasmopsis</taxon>
    </lineage>
</organism>
<dbReference type="RefSeq" id="WP_038561325.1">
    <property type="nucleotide sequence ID" value="NZ_CP007521.1"/>
</dbReference>
<reference evidence="1 2" key="1">
    <citation type="journal article" date="2014" name="Genome Announc.">
        <title>Complete Genome Sequence of the Bovine Mastitis Pathogen Mycoplasma californicum Strain ST-6T (ATCC 33461T).</title>
        <authorList>
            <person name="Calcutt M.J."/>
            <person name="Foecking M.F."/>
            <person name="Fox L.K."/>
        </authorList>
    </citation>
    <scope>NUCLEOTIDE SEQUENCE [LARGE SCALE GENOMIC DNA]</scope>
    <source>
        <strain evidence="1 2">ST-6</strain>
    </source>
</reference>
<sequence length="176" mass="20264">MNKSTRKEQRKIKELNRLNELVLFDLYSLYNEKVQHPRFINFTQLNASILLSMGLGFESPIYTSYTSAIKNAVEKRFNIVFKEFIIGFDIIPKFSETILVPIITQWESSATDSINVRDSEHAGLNEFLSQLNIKIAKLINDNYLLEVIPGSVMFKSQQTGKLKLLFGKDLLARIEN</sequence>
<dbReference type="InterPro" id="IPR021222">
    <property type="entry name" value="DUF2714"/>
</dbReference>
<protein>
    <recommendedName>
        <fullName evidence="3">DUF2714 domain-containing protein</fullName>
    </recommendedName>
</protein>
<proteinExistence type="predicted"/>
<dbReference type="eggNOG" id="ENOG5030MSY">
    <property type="taxonomic scope" value="Bacteria"/>
</dbReference>
<keyword evidence="2" id="KW-1185">Reference proteome</keyword>
<evidence type="ECO:0000313" key="2">
    <source>
        <dbReference type="Proteomes" id="UP000027088"/>
    </source>
</evidence>
<dbReference type="Pfam" id="PF10896">
    <property type="entry name" value="DUF2714"/>
    <property type="match status" value="1"/>
</dbReference>
<evidence type="ECO:0008006" key="3">
    <source>
        <dbReference type="Google" id="ProtNLM"/>
    </source>
</evidence>
<dbReference type="KEGG" id="mcr:MCFN_00995"/>
<gene>
    <name evidence="1" type="ORF">MCFN_00995</name>
</gene>
<accession>A0A059XVU8</accession>